<protein>
    <submittedName>
        <fullName evidence="2">Uncharacterized protein</fullName>
    </submittedName>
</protein>
<dbReference type="STRING" id="698757.Pogu_0477"/>
<dbReference type="KEGG" id="pog:Pogu_0477"/>
<sequence>MRNIAIALVVLALLVLSPPLGLLALVVVLARRFLVLYARLWLRLARCELLTPAIAAAGVLATAASPYVGTAKLVLLVLGLSALYLAPIAPRASRLVATLAAGLAVEAPFKPAVVLAALFLGYYLYKYEACGYICVKAPTMPQGDLAFSPKLGVVCAFEKGGVDMAQLWLRLGDSYAMCSYAACLPVSEETFKKGVGTVENYVLEPEPPVFKGVINVVATPDTALRLLSRYFPVLVVIAEGVEARSARLVSASKIEPETLAEIYGAVYGLSPEQKIQLRDLLEKGEAMRWSTRHAWLRPLVEVWEGGEEPAGAVKSRAAGKTGVLDSLLYAYVAKAPVLTDRKDVAKLAGEMGFTVFLLSGEATGNFLITGPAVVRLPEGSLEVGPGGYLLHVGGLIYGGLI</sequence>
<feature type="transmembrane region" description="Helical" evidence="1">
    <location>
        <begin position="109"/>
        <end position="125"/>
    </location>
</feature>
<evidence type="ECO:0000313" key="3">
    <source>
        <dbReference type="Proteomes" id="UP000009062"/>
    </source>
</evidence>
<dbReference type="AlphaFoldDB" id="H6Q7S4"/>
<evidence type="ECO:0000256" key="1">
    <source>
        <dbReference type="SAM" id="Phobius"/>
    </source>
</evidence>
<proteinExistence type="predicted"/>
<gene>
    <name evidence="2" type="ordered locus">Pogu_0477</name>
</gene>
<accession>H6Q7S4</accession>
<keyword evidence="3" id="KW-1185">Reference proteome</keyword>
<dbReference type="Proteomes" id="UP000009062">
    <property type="component" value="Chromosome"/>
</dbReference>
<dbReference type="HOGENOM" id="CLU_686281_0_0_2"/>
<keyword evidence="1" id="KW-0472">Membrane</keyword>
<keyword evidence="1" id="KW-0812">Transmembrane</keyword>
<dbReference type="eggNOG" id="arCOG05672">
    <property type="taxonomic scope" value="Archaea"/>
</dbReference>
<keyword evidence="1" id="KW-1133">Transmembrane helix</keyword>
<organism evidence="2 3">
    <name type="scientific">Pyrobaculum oguniense (strain DSM 13380 / JCM 10595 / TE7)</name>
    <dbReference type="NCBI Taxonomy" id="698757"/>
    <lineage>
        <taxon>Archaea</taxon>
        <taxon>Thermoproteota</taxon>
        <taxon>Thermoprotei</taxon>
        <taxon>Thermoproteales</taxon>
        <taxon>Thermoproteaceae</taxon>
        <taxon>Pyrobaculum</taxon>
    </lineage>
</organism>
<dbReference type="EMBL" id="CP003316">
    <property type="protein sequence ID" value="AFA38504.1"/>
    <property type="molecule type" value="Genomic_DNA"/>
</dbReference>
<evidence type="ECO:0000313" key="2">
    <source>
        <dbReference type="EMBL" id="AFA38504.1"/>
    </source>
</evidence>
<feature type="transmembrane region" description="Helical" evidence="1">
    <location>
        <begin position="40"/>
        <end position="61"/>
    </location>
</feature>
<feature type="transmembrane region" description="Helical" evidence="1">
    <location>
        <begin position="73"/>
        <end position="89"/>
    </location>
</feature>
<reference evidence="2 3" key="1">
    <citation type="journal article" date="2012" name="Stand. Genomic Sci.">
        <title>Complete genome sequence of Pyrobaculum oguniense.</title>
        <authorList>
            <person name="Bernick D.L."/>
            <person name="Karplus K."/>
            <person name="Lui L.M."/>
            <person name="Coker J.K."/>
            <person name="Murphy J.N."/>
            <person name="Chan P.P."/>
            <person name="Cozen A.E."/>
            <person name="Lowe T.M."/>
        </authorList>
    </citation>
    <scope>NUCLEOTIDE SEQUENCE [LARGE SCALE GENOMIC DNA]</scope>
    <source>
        <strain evidence="2 3">TE7</strain>
    </source>
</reference>
<name>H6Q7S4_PYROT</name>